<keyword evidence="3" id="KW-1185">Reference proteome</keyword>
<dbReference type="EMBL" id="JBBXJM010000003">
    <property type="protein sequence ID" value="KAL1409321.1"/>
    <property type="molecule type" value="Genomic_DNA"/>
</dbReference>
<evidence type="ECO:0000313" key="2">
    <source>
        <dbReference type="EMBL" id="KAL1409321.1"/>
    </source>
</evidence>
<dbReference type="Proteomes" id="UP001565368">
    <property type="component" value="Unassembled WGS sequence"/>
</dbReference>
<protein>
    <submittedName>
        <fullName evidence="2">Uncharacterized protein</fullName>
    </submittedName>
</protein>
<reference evidence="2 3" key="1">
    <citation type="submission" date="2023-08" db="EMBL/GenBank/DDBJ databases">
        <title>Annotated Genome Sequence of Vanrija albida AlHP1.</title>
        <authorList>
            <person name="Herzog R."/>
        </authorList>
    </citation>
    <scope>NUCLEOTIDE SEQUENCE [LARGE SCALE GENOMIC DNA]</scope>
    <source>
        <strain evidence="2 3">AlHP1</strain>
    </source>
</reference>
<dbReference type="GeneID" id="95984345"/>
<proteinExistence type="predicted"/>
<name>A0ABR3Q4E0_9TREE</name>
<dbReference type="RefSeq" id="XP_069209265.1">
    <property type="nucleotide sequence ID" value="XM_069351847.1"/>
</dbReference>
<evidence type="ECO:0000256" key="1">
    <source>
        <dbReference type="SAM" id="SignalP"/>
    </source>
</evidence>
<organism evidence="2 3">
    <name type="scientific">Vanrija albida</name>
    <dbReference type="NCBI Taxonomy" id="181172"/>
    <lineage>
        <taxon>Eukaryota</taxon>
        <taxon>Fungi</taxon>
        <taxon>Dikarya</taxon>
        <taxon>Basidiomycota</taxon>
        <taxon>Agaricomycotina</taxon>
        <taxon>Tremellomycetes</taxon>
        <taxon>Trichosporonales</taxon>
        <taxon>Trichosporonaceae</taxon>
        <taxon>Vanrija</taxon>
    </lineage>
</organism>
<comment type="caution">
    <text evidence="2">The sequence shown here is derived from an EMBL/GenBank/DDBJ whole genome shotgun (WGS) entry which is preliminary data.</text>
</comment>
<keyword evidence="1" id="KW-0732">Signal</keyword>
<evidence type="ECO:0000313" key="3">
    <source>
        <dbReference type="Proteomes" id="UP001565368"/>
    </source>
</evidence>
<sequence length="203" mass="23091">MLFTTVLPAILLAFAATSHARPEARAAALESRQNLNVSFSGTDPDHPYAVAYSEENLDLAGAHIEGRAPRRPAGWEATPELGEGIFQWIQQGKARKTEHIRRAEWAKEYLGEMSRKWPDRNCFLFHRGQGFTWWIEDAANDFESNIVEWFDVPSGLRKSFGAVSFKSRGELKKNGAIGGWENWAFYGVYDYNDGSNVYFHKRD</sequence>
<feature type="chain" id="PRO_5045752524" evidence="1">
    <location>
        <begin position="21"/>
        <end position="203"/>
    </location>
</feature>
<feature type="signal peptide" evidence="1">
    <location>
        <begin position="1"/>
        <end position="20"/>
    </location>
</feature>
<accession>A0ABR3Q4E0</accession>
<gene>
    <name evidence="2" type="ORF">Q8F55_003302</name>
</gene>